<dbReference type="Proteomes" id="UP001161438">
    <property type="component" value="Chromosome 4"/>
</dbReference>
<evidence type="ECO:0000256" key="4">
    <source>
        <dbReference type="ARBA" id="ARBA00022692"/>
    </source>
</evidence>
<evidence type="ECO:0000256" key="7">
    <source>
        <dbReference type="ARBA" id="ARBA00023128"/>
    </source>
</evidence>
<keyword evidence="9" id="KW-0811">Translocation</keyword>
<protein>
    <recommendedName>
        <fullName evidence="3 9">Mitochondrial import inner membrane translocase subunit TIM22</fullName>
    </recommendedName>
</protein>
<dbReference type="InterPro" id="IPR039175">
    <property type="entry name" value="TIM22"/>
</dbReference>
<evidence type="ECO:0000256" key="9">
    <source>
        <dbReference type="RuleBase" id="RU367038"/>
    </source>
</evidence>
<name>A0AA35NGI6_SACMI</name>
<dbReference type="GO" id="GO:0008320">
    <property type="term" value="F:protein transmembrane transporter activity"/>
    <property type="evidence" value="ECO:0007669"/>
    <property type="project" value="UniProtKB-UniRule"/>
</dbReference>
<comment type="subunit">
    <text evidence="9">Component of the TIM22 complex.</text>
</comment>
<evidence type="ECO:0000313" key="11">
    <source>
        <dbReference type="Proteomes" id="UP001161438"/>
    </source>
</evidence>
<keyword evidence="9" id="KW-0653">Protein transport</keyword>
<dbReference type="GeneID" id="80916909"/>
<evidence type="ECO:0000256" key="2">
    <source>
        <dbReference type="ARBA" id="ARBA00008444"/>
    </source>
</evidence>
<dbReference type="GO" id="GO:0030943">
    <property type="term" value="F:mitochondrion targeting sequence binding"/>
    <property type="evidence" value="ECO:0007669"/>
    <property type="project" value="TreeGrafter"/>
</dbReference>
<keyword evidence="6 9" id="KW-1133">Transmembrane helix</keyword>
<dbReference type="RefSeq" id="XP_056080813.1">
    <property type="nucleotide sequence ID" value="XM_056226549.1"/>
</dbReference>
<sequence>MVYTGFGLEQLSPPQKTPYNELTPEEQGERGAEMIMNFMTSCPGKSVVSGVTGFALGGVLGLFMASMAYDTPLHTPTPANTAATTAAATTTTTAAAAAATAGNAGVGGISRTVQQISDLPFRQQMKLQFTDMGKKSYSSAKNFGYIGMIYAGVECVIESLRAKNDIYNGVTAGFFTGAGLAYKAGPQAALMGGAGFAAFSAAIDLYMKSEDGRPPRNDFKE</sequence>
<proteinExistence type="inferred from homology"/>
<dbReference type="GO" id="GO:0042721">
    <property type="term" value="C:TIM22 mitochondrial import inner membrane insertion complex"/>
    <property type="evidence" value="ECO:0007669"/>
    <property type="project" value="UniProtKB-UniRule"/>
</dbReference>
<keyword evidence="5 9" id="KW-0999">Mitochondrion inner membrane</keyword>
<gene>
    <name evidence="10" type="primary">SMKI04G0260</name>
    <name evidence="10" type="ORF">SMKI_04G0260</name>
</gene>
<feature type="transmembrane region" description="Helical" evidence="9">
    <location>
        <begin position="46"/>
        <end position="65"/>
    </location>
</feature>
<dbReference type="GO" id="GO:0045039">
    <property type="term" value="P:protein insertion into mitochondrial inner membrane"/>
    <property type="evidence" value="ECO:0007669"/>
    <property type="project" value="UniProtKB-UniRule"/>
</dbReference>
<reference evidence="10" key="1">
    <citation type="submission" date="2022-10" db="EMBL/GenBank/DDBJ databases">
        <authorList>
            <person name="Byrne P K."/>
        </authorList>
    </citation>
    <scope>NUCLEOTIDE SEQUENCE</scope>
    <source>
        <strain evidence="10">IFO1815</strain>
    </source>
</reference>
<comment type="caution">
    <text evidence="9">Lacks conserved residue(s) required for the propagation of feature annotation.</text>
</comment>
<keyword evidence="8 9" id="KW-0472">Membrane</keyword>
<dbReference type="PANTHER" id="PTHR14110:SF0">
    <property type="entry name" value="MITOCHONDRIAL IMPORT INNER MEMBRANE TRANSLOCASE SUBUNIT TIM22"/>
    <property type="match status" value="1"/>
</dbReference>
<accession>A0AA35NGI6</accession>
<dbReference type="AlphaFoldDB" id="A0AA35NGI6"/>
<evidence type="ECO:0000256" key="3">
    <source>
        <dbReference type="ARBA" id="ARBA00020722"/>
    </source>
</evidence>
<evidence type="ECO:0000256" key="5">
    <source>
        <dbReference type="ARBA" id="ARBA00022792"/>
    </source>
</evidence>
<evidence type="ECO:0000256" key="6">
    <source>
        <dbReference type="ARBA" id="ARBA00022989"/>
    </source>
</evidence>
<dbReference type="PANTHER" id="PTHR14110">
    <property type="entry name" value="MITOCHONDRIAL IMPORT INNER MEMBRANE TRANSLOCASE SUBUNIT TIM22"/>
    <property type="match status" value="1"/>
</dbReference>
<comment type="function">
    <text evidence="9">Essential core component of the TIM22 complex, a complex that mediates the import and insertion of multi-pass transmembrane proteins into the mitochondrial inner membrane. In the TIM22 complex, it constitutes the voltage-activated and signal-gated channel. Forms a twin-pore translocase that uses the membrane potential as external driving force in 2 voltage-dependent steps.</text>
</comment>
<dbReference type="Pfam" id="PF02466">
    <property type="entry name" value="Tim17"/>
    <property type="match status" value="1"/>
</dbReference>
<comment type="subcellular location">
    <subcellularLocation>
        <location evidence="1 9">Mitochondrion inner membrane</location>
        <topology evidence="1 9">Multi-pass membrane protein</topology>
    </subcellularLocation>
</comment>
<dbReference type="EMBL" id="OX365760">
    <property type="protein sequence ID" value="CAI4037696.1"/>
    <property type="molecule type" value="Genomic_DNA"/>
</dbReference>
<organism evidence="10 11">
    <name type="scientific">Saccharomyces mikatae IFO 1815</name>
    <dbReference type="NCBI Taxonomy" id="226126"/>
    <lineage>
        <taxon>Eukaryota</taxon>
        <taxon>Fungi</taxon>
        <taxon>Dikarya</taxon>
        <taxon>Ascomycota</taxon>
        <taxon>Saccharomycotina</taxon>
        <taxon>Saccharomycetes</taxon>
        <taxon>Saccharomycetales</taxon>
        <taxon>Saccharomycetaceae</taxon>
        <taxon>Saccharomyces</taxon>
    </lineage>
</organism>
<keyword evidence="11" id="KW-1185">Reference proteome</keyword>
<keyword evidence="7 9" id="KW-0496">Mitochondrion</keyword>
<evidence type="ECO:0000313" key="10">
    <source>
        <dbReference type="EMBL" id="CAI4037696.1"/>
    </source>
</evidence>
<evidence type="ECO:0000256" key="8">
    <source>
        <dbReference type="ARBA" id="ARBA00023136"/>
    </source>
</evidence>
<evidence type="ECO:0000256" key="1">
    <source>
        <dbReference type="ARBA" id="ARBA00004448"/>
    </source>
</evidence>
<comment type="similarity">
    <text evidence="2 9">Belongs to the Tim17/Tim22/Tim23 family.</text>
</comment>
<keyword evidence="9" id="KW-0813">Transport</keyword>
<keyword evidence="4 9" id="KW-0812">Transmembrane</keyword>